<keyword evidence="13 17" id="KW-0830">Ubiquinone</keyword>
<dbReference type="GO" id="GO:0006120">
    <property type="term" value="P:mitochondrial electron transport, NADH to ubiquinone"/>
    <property type="evidence" value="ECO:0007669"/>
    <property type="project" value="InterPro"/>
</dbReference>
<evidence type="ECO:0000256" key="7">
    <source>
        <dbReference type="ARBA" id="ARBA00022692"/>
    </source>
</evidence>
<feature type="transmembrane region" description="Helical" evidence="17">
    <location>
        <begin position="275"/>
        <end position="293"/>
    </location>
</feature>
<evidence type="ECO:0000256" key="13">
    <source>
        <dbReference type="ARBA" id="ARBA00023075"/>
    </source>
</evidence>
<keyword evidence="12 17" id="KW-0520">NAD</keyword>
<name>A0A0E3Y5Y8_LAMAE</name>
<dbReference type="InterPro" id="IPR003917">
    <property type="entry name" value="NADH_UbQ_OxRdtase_chain2"/>
</dbReference>
<evidence type="ECO:0000256" key="3">
    <source>
        <dbReference type="ARBA" id="ARBA00012944"/>
    </source>
</evidence>
<evidence type="ECO:0000313" key="19">
    <source>
        <dbReference type="EMBL" id="AKC58439.1"/>
    </source>
</evidence>
<evidence type="ECO:0000256" key="15">
    <source>
        <dbReference type="ARBA" id="ARBA00023136"/>
    </source>
</evidence>
<dbReference type="InterPro" id="IPR001750">
    <property type="entry name" value="ND/Mrp_TM"/>
</dbReference>
<comment type="catalytic activity">
    <reaction evidence="16 17">
        <text>a ubiquinone + NADH + 5 H(+)(in) = a ubiquinol + NAD(+) + 4 H(+)(out)</text>
        <dbReference type="Rhea" id="RHEA:29091"/>
        <dbReference type="Rhea" id="RHEA-COMP:9565"/>
        <dbReference type="Rhea" id="RHEA-COMP:9566"/>
        <dbReference type="ChEBI" id="CHEBI:15378"/>
        <dbReference type="ChEBI" id="CHEBI:16389"/>
        <dbReference type="ChEBI" id="CHEBI:17976"/>
        <dbReference type="ChEBI" id="CHEBI:57540"/>
        <dbReference type="ChEBI" id="CHEBI:57945"/>
        <dbReference type="EC" id="7.1.1.2"/>
    </reaction>
</comment>
<evidence type="ECO:0000256" key="1">
    <source>
        <dbReference type="ARBA" id="ARBA00004448"/>
    </source>
</evidence>
<evidence type="ECO:0000256" key="6">
    <source>
        <dbReference type="ARBA" id="ARBA00022660"/>
    </source>
</evidence>
<feature type="transmembrane region" description="Helical" evidence="17">
    <location>
        <begin position="94"/>
        <end position="116"/>
    </location>
</feature>
<feature type="transmembrane region" description="Helical" evidence="17">
    <location>
        <begin position="203"/>
        <end position="223"/>
    </location>
</feature>
<dbReference type="CTD" id="4536"/>
<dbReference type="PRINTS" id="PR01436">
    <property type="entry name" value="NADHDHGNASE2"/>
</dbReference>
<dbReference type="Pfam" id="PF00361">
    <property type="entry name" value="Proton_antipo_M"/>
    <property type="match status" value="1"/>
</dbReference>
<evidence type="ECO:0000256" key="8">
    <source>
        <dbReference type="ARBA" id="ARBA00022792"/>
    </source>
</evidence>
<dbReference type="AlphaFoldDB" id="A0A0E3Y5Y8"/>
<dbReference type="InterPro" id="IPR050175">
    <property type="entry name" value="Complex_I_Subunit_2"/>
</dbReference>
<evidence type="ECO:0000256" key="16">
    <source>
        <dbReference type="ARBA" id="ARBA00049551"/>
    </source>
</evidence>
<feature type="transmembrane region" description="Helical" evidence="17">
    <location>
        <begin position="58"/>
        <end position="82"/>
    </location>
</feature>
<comment type="function">
    <text evidence="17">Core subunit of the mitochondrial membrane respiratory chain NADH dehydrogenase (Complex I) which catalyzes electron transfer from NADH through the respiratory chain, using ubiquinone as an electron acceptor. Essential for the catalytic activity and assembly of complex I.</text>
</comment>
<keyword evidence="6 17" id="KW-0679">Respiratory chain</keyword>
<evidence type="ECO:0000256" key="14">
    <source>
        <dbReference type="ARBA" id="ARBA00023128"/>
    </source>
</evidence>
<evidence type="ECO:0000256" key="2">
    <source>
        <dbReference type="ARBA" id="ARBA00007012"/>
    </source>
</evidence>
<feature type="transmembrane region" description="Helical" evidence="17">
    <location>
        <begin position="27"/>
        <end position="46"/>
    </location>
</feature>
<feature type="transmembrane region" description="Helical" evidence="17">
    <location>
        <begin position="153"/>
        <end position="172"/>
    </location>
</feature>
<gene>
    <name evidence="19" type="primary">ND2</name>
</gene>
<comment type="similarity">
    <text evidence="2 17">Belongs to the complex I subunit 2 family.</text>
</comment>
<dbReference type="EC" id="7.1.1.2" evidence="3 17"/>
<dbReference type="PANTHER" id="PTHR46552">
    <property type="entry name" value="NADH-UBIQUINONE OXIDOREDUCTASE CHAIN 2"/>
    <property type="match status" value="1"/>
</dbReference>
<evidence type="ECO:0000256" key="17">
    <source>
        <dbReference type="RuleBase" id="RU003403"/>
    </source>
</evidence>
<keyword evidence="10 17" id="KW-0249">Electron transport</keyword>
<evidence type="ECO:0000259" key="18">
    <source>
        <dbReference type="Pfam" id="PF00361"/>
    </source>
</evidence>
<reference evidence="19" key="1">
    <citation type="submission" date="2015-02" db="EMBL/GenBank/DDBJ databases">
        <title>The Complete Nucleotide Sequence of the Mitochondrial DNA of the Least Brook Lamprey(Lampetra aepyptera).</title>
        <authorList>
            <person name="Pu J."/>
            <person name="Ren J."/>
            <person name="Buchinger T."/>
            <person name="Li W."/>
        </authorList>
    </citation>
    <scope>NUCLEOTIDE SEQUENCE</scope>
    <source>
        <tissue evidence="19">Muscle</tissue>
    </source>
</reference>
<keyword evidence="15 17" id="KW-0472">Membrane</keyword>
<keyword evidence="5" id="KW-0813">Transport</keyword>
<feature type="transmembrane region" description="Helical" evidence="17">
    <location>
        <begin position="323"/>
        <end position="344"/>
    </location>
</feature>
<evidence type="ECO:0000256" key="12">
    <source>
        <dbReference type="ARBA" id="ARBA00023027"/>
    </source>
</evidence>
<evidence type="ECO:0000256" key="11">
    <source>
        <dbReference type="ARBA" id="ARBA00022989"/>
    </source>
</evidence>
<dbReference type="EMBL" id="KP742974">
    <property type="protein sequence ID" value="AKC58439.1"/>
    <property type="molecule type" value="Genomic_DNA"/>
</dbReference>
<keyword evidence="11 17" id="KW-1133">Transmembrane helix</keyword>
<organism evidence="19">
    <name type="scientific">Lampetra aepyptera</name>
    <name type="common">Least brook lamprey</name>
    <dbReference type="NCBI Taxonomy" id="7752"/>
    <lineage>
        <taxon>Eukaryota</taxon>
        <taxon>Metazoa</taxon>
        <taxon>Chordata</taxon>
        <taxon>Craniata</taxon>
        <taxon>Vertebrata</taxon>
        <taxon>Cyclostomata</taxon>
        <taxon>Hyperoartia</taxon>
        <taxon>Petromyzontiformes</taxon>
        <taxon>Petromyzontidae</taxon>
        <taxon>Lampetra</taxon>
    </lineage>
</organism>
<keyword evidence="14 17" id="KW-0496">Mitochondrion</keyword>
<keyword evidence="7 17" id="KW-0812">Transmembrane</keyword>
<dbReference type="GO" id="GO:0005743">
    <property type="term" value="C:mitochondrial inner membrane"/>
    <property type="evidence" value="ECO:0007669"/>
    <property type="project" value="UniProtKB-SubCell"/>
</dbReference>
<comment type="subcellular location">
    <subcellularLocation>
        <location evidence="1 17">Mitochondrion inner membrane</location>
        <topology evidence="1 17">Multi-pass membrane protein</topology>
    </subcellularLocation>
</comment>
<keyword evidence="9 17" id="KW-1278">Translocase</keyword>
<dbReference type="GeneID" id="24143980"/>
<protein>
    <recommendedName>
        <fullName evidence="4 17">NADH-ubiquinone oxidoreductase chain 2</fullName>
        <ecNumber evidence="3 17">7.1.1.2</ecNumber>
    </recommendedName>
</protein>
<keyword evidence="8 17" id="KW-0999">Mitochondrion inner membrane</keyword>
<feature type="domain" description="NADH:quinone oxidoreductase/Mrp antiporter transmembrane" evidence="18">
    <location>
        <begin position="24"/>
        <end position="288"/>
    </location>
</feature>
<feature type="transmembrane region" description="Helical" evidence="17">
    <location>
        <begin position="243"/>
        <end position="263"/>
    </location>
</feature>
<evidence type="ECO:0000256" key="9">
    <source>
        <dbReference type="ARBA" id="ARBA00022967"/>
    </source>
</evidence>
<proteinExistence type="inferred from homology"/>
<sequence>MLSPLIQSTLLMTLGLGTLVTFSSTSWILAWIGLEINTIAIIPLMAKTHHPRSIEATTKYFIAQSAGSATLLITACLAAWHSGNWAISPSSDPIILNAMTLALMLKLGMAPMHFWLPEVMAGLDLTTGMILATWQKLAPITLLIQIAQDQNNALILGPALLSVFIGGWGGLNQTQTRKIMAYSSIAHMGWIASMAPFNPTITWVTTLIYCLLTSTTFISLNTLKANKITALTMNKHNQISQMLLLLLLLSLGGLPPLTGFINKLLASVELANQNLAIYLFMMMMGSLLSLFFYTRMCYLSIILSPPCPTTNLILWRMTPNKPVSVMTMASINLFILTPQLMAIFTMH</sequence>
<evidence type="ECO:0000256" key="4">
    <source>
        <dbReference type="ARBA" id="ARBA00021008"/>
    </source>
</evidence>
<dbReference type="GO" id="GO:0008137">
    <property type="term" value="F:NADH dehydrogenase (ubiquinone) activity"/>
    <property type="evidence" value="ECO:0007669"/>
    <property type="project" value="UniProtKB-EC"/>
</dbReference>
<dbReference type="PANTHER" id="PTHR46552:SF1">
    <property type="entry name" value="NADH-UBIQUINONE OXIDOREDUCTASE CHAIN 2"/>
    <property type="match status" value="1"/>
</dbReference>
<evidence type="ECO:0000256" key="5">
    <source>
        <dbReference type="ARBA" id="ARBA00022448"/>
    </source>
</evidence>
<evidence type="ECO:0000256" key="10">
    <source>
        <dbReference type="ARBA" id="ARBA00022982"/>
    </source>
</evidence>
<geneLocation type="mitochondrion" evidence="19"/>
<feature type="transmembrane region" description="Helical" evidence="17">
    <location>
        <begin position="128"/>
        <end position="147"/>
    </location>
</feature>
<accession>A0A0E3Y5Y8</accession>
<dbReference type="RefSeq" id="YP_009133164.1">
    <property type="nucleotide sequence ID" value="NC_026917.1"/>
</dbReference>